<keyword evidence="2" id="KW-0547">Nucleotide-binding</keyword>
<dbReference type="InterPro" id="IPR018145">
    <property type="entry name" value="CagE_TrbE_VirB_cntrl_dom"/>
</dbReference>
<dbReference type="EMBL" id="JBEWSZ010000008">
    <property type="protein sequence ID" value="MET2832253.1"/>
    <property type="molecule type" value="Genomic_DNA"/>
</dbReference>
<dbReference type="PANTHER" id="PTHR30121">
    <property type="entry name" value="UNCHARACTERIZED PROTEIN YJGR-RELATED"/>
    <property type="match status" value="1"/>
</dbReference>
<reference evidence="8 9" key="1">
    <citation type="submission" date="2024-06" db="EMBL/GenBank/DDBJ databases">
        <authorList>
            <person name="Kim D.-U."/>
        </authorList>
    </citation>
    <scope>NUCLEOTIDE SEQUENCE [LARGE SCALE GENOMIC DNA]</scope>
    <source>
        <strain evidence="8 9">KACC15460</strain>
    </source>
</reference>
<accession>A0ABV2DRG4</accession>
<comment type="caution">
    <text evidence="8">The sequence shown here is derived from an EMBL/GenBank/DDBJ whole genome shotgun (WGS) entry which is preliminary data.</text>
</comment>
<evidence type="ECO:0000259" key="6">
    <source>
        <dbReference type="Pfam" id="PF03135"/>
    </source>
</evidence>
<gene>
    <name evidence="8" type="ORF">ABVQ20_35455</name>
</gene>
<evidence type="ECO:0000256" key="4">
    <source>
        <dbReference type="ARBA" id="ARBA00023026"/>
    </source>
</evidence>
<evidence type="ECO:0000313" key="9">
    <source>
        <dbReference type="Proteomes" id="UP001548832"/>
    </source>
</evidence>
<evidence type="ECO:0000256" key="3">
    <source>
        <dbReference type="ARBA" id="ARBA00022840"/>
    </source>
</evidence>
<dbReference type="Proteomes" id="UP001548832">
    <property type="component" value="Unassembled WGS sequence"/>
</dbReference>
<keyword evidence="9" id="KW-1185">Reference proteome</keyword>
<dbReference type="InterPro" id="IPR004346">
    <property type="entry name" value="CagE_TrbE_VirB"/>
</dbReference>
<evidence type="ECO:0000256" key="2">
    <source>
        <dbReference type="ARBA" id="ARBA00022741"/>
    </source>
</evidence>
<feature type="domain" description="TraG P-loop" evidence="7">
    <location>
        <begin position="609"/>
        <end position="753"/>
    </location>
</feature>
<evidence type="ECO:0000256" key="1">
    <source>
        <dbReference type="ARBA" id="ARBA00006512"/>
    </source>
</evidence>
<dbReference type="Pfam" id="PF03135">
    <property type="entry name" value="CagE_TrbE_VirB"/>
    <property type="match status" value="1"/>
</dbReference>
<evidence type="ECO:0000259" key="7">
    <source>
        <dbReference type="Pfam" id="PF19044"/>
    </source>
</evidence>
<comment type="similarity">
    <text evidence="1">Belongs to the TrbE/VirB4 family.</text>
</comment>
<dbReference type="PANTHER" id="PTHR30121:SF12">
    <property type="entry name" value="TYPE IV SECRETION SYSTEM PROTEIN CAGE"/>
    <property type="match status" value="1"/>
</dbReference>
<name>A0ABV2DRG4_9HYPH</name>
<dbReference type="SUPFAM" id="SSF52540">
    <property type="entry name" value="P-loop containing nucleoside triphosphate hydrolases"/>
    <property type="match status" value="1"/>
</dbReference>
<dbReference type="NCBIfam" id="TIGR00929">
    <property type="entry name" value="VirB4_CagE"/>
    <property type="match status" value="1"/>
</dbReference>
<sequence>MNTMARSLKGSLTKGWEIFADKSISTHIPFYVPIENGIIRLKNDCLVSTLRLNGFSFETADIETINMLQRQRNSAFRAISSIGNFSLYTHVIRHKVAPSLPSNFADPFMKKMDDIYQASISKNEMFVNDTYVSLVVRPFFKKGSALSRVMGVGGNVVRKEQFRLMRDKLVEATRAIEKSLDAYGPKVLHDVQRVEVDLGNGKRIYRDISQDMVLEEGARKVWFSEQCEFFYTLLNGGRVRPIRLGNTPIDELLPARRTSIGNRIIHLQGDTPEDDRYAGIVSLKEYPPETGAGMLDYILKLPFEMVVTQSMSFVDDMAARNRIERLDRQLSKADEGGSSVHANLDIARDELARKRVAFAEHHLTVMPIAKTTAQLDDAVALIGNELGALGASYVREDLNAEPAYWAQLPGNQAYIARRALISTLNFAGLSSFHAYPYGKPDGNHWGPAITIFETTSGTPFFFNFHQGDVGHTTVFGPTGSGKTVIMAFMILQAYRVNPRLKTVVFDKDRGLDIMVRAAGGTYMTLEPGEPSGWNPLLLEDTERNRVFLYRLLSFMLKPAKEGENLTPQEESIIRNAIKSVLKTKDKSYRRLSSLRALLAGSERTEGSLIARLDKWVDQGPYAWLFDNAEDNLDVTKPMIGFDMTSILDDPTVRTAALLYMFHRLDAIYDGKSPIINLMDEAWKLLDDDEFKRTMKDYFKTIRKRNGLVIFGTQSADDVVQSSVSRTIIEQTSTNIFFANPKADDSSYMNHFGLSQAEFDWVKNGDPKSRFMLIKHAKDSVIARVDMSHMPEFIKVLSGREETVREVEILRDEYGDDPKNWLSKFCDWNEGEGDEQRNVTK</sequence>
<proteinExistence type="inferred from homology"/>
<dbReference type="InterPro" id="IPR051162">
    <property type="entry name" value="T4SS_component"/>
</dbReference>
<dbReference type="RefSeq" id="WP_354464476.1">
    <property type="nucleotide sequence ID" value="NZ_JBEWSZ010000008.1"/>
</dbReference>
<keyword evidence="3" id="KW-0067">ATP-binding</keyword>
<dbReference type="InterPro" id="IPR043964">
    <property type="entry name" value="P-loop_TraG"/>
</dbReference>
<dbReference type="InterPro" id="IPR027417">
    <property type="entry name" value="P-loop_NTPase"/>
</dbReference>
<protein>
    <recommendedName>
        <fullName evidence="5">Type IV secretion system protein virB4</fullName>
    </recommendedName>
</protein>
<feature type="domain" description="CagE TrbE VirB component of type IV transporter system central" evidence="6">
    <location>
        <begin position="219"/>
        <end position="417"/>
    </location>
</feature>
<keyword evidence="4" id="KW-0843">Virulence</keyword>
<dbReference type="Pfam" id="PF19044">
    <property type="entry name" value="P-loop_TraG"/>
    <property type="match status" value="1"/>
</dbReference>
<evidence type="ECO:0000256" key="5">
    <source>
        <dbReference type="ARBA" id="ARBA00023635"/>
    </source>
</evidence>
<dbReference type="Gene3D" id="3.40.50.300">
    <property type="entry name" value="P-loop containing nucleotide triphosphate hydrolases"/>
    <property type="match status" value="1"/>
</dbReference>
<evidence type="ECO:0000313" key="8">
    <source>
        <dbReference type="EMBL" id="MET2832253.1"/>
    </source>
</evidence>
<organism evidence="8 9">
    <name type="scientific">Mesorhizobium shangrilense</name>
    <dbReference type="NCBI Taxonomy" id="460060"/>
    <lineage>
        <taxon>Bacteria</taxon>
        <taxon>Pseudomonadati</taxon>
        <taxon>Pseudomonadota</taxon>
        <taxon>Alphaproteobacteria</taxon>
        <taxon>Hyphomicrobiales</taxon>
        <taxon>Phyllobacteriaceae</taxon>
        <taxon>Mesorhizobium</taxon>
    </lineage>
</organism>